<accession>A0A0G1I090</accession>
<sequence length="169" mass="17576">MAAIVEIDEQNGKVASSIHTHNIANSNMGSENASSLDPAKNPIAQGANSYEKWQLIHVVSMGTATSISNLKVWRTGSLGAHANHLTNARTTSYGGAENFTTPTNAVSTVATQSMPTQAPTSANLGIGGSLTGSLTQPGYSDFLVHQIQTDTSAISGSSTTLNYSYDETS</sequence>
<protein>
    <submittedName>
        <fullName evidence="1">Uncharacterized protein</fullName>
    </submittedName>
</protein>
<dbReference type="Proteomes" id="UP000034752">
    <property type="component" value="Unassembled WGS sequence"/>
</dbReference>
<reference evidence="1 2" key="1">
    <citation type="journal article" date="2015" name="Nature">
        <title>rRNA introns, odd ribosomes, and small enigmatic genomes across a large radiation of phyla.</title>
        <authorList>
            <person name="Brown C.T."/>
            <person name="Hug L.A."/>
            <person name="Thomas B.C."/>
            <person name="Sharon I."/>
            <person name="Castelle C.J."/>
            <person name="Singh A."/>
            <person name="Wilkins M.J."/>
            <person name="Williams K.H."/>
            <person name="Banfield J.F."/>
        </authorList>
    </citation>
    <scope>NUCLEOTIDE SEQUENCE [LARGE SCALE GENOMIC DNA]</scope>
</reference>
<comment type="caution">
    <text evidence="1">The sequence shown here is derived from an EMBL/GenBank/DDBJ whole genome shotgun (WGS) entry which is preliminary data.</text>
</comment>
<dbReference type="EMBL" id="LCIJ01000013">
    <property type="protein sequence ID" value="KKT52605.1"/>
    <property type="molecule type" value="Genomic_DNA"/>
</dbReference>
<dbReference type="AlphaFoldDB" id="A0A0G1I090"/>
<name>A0A0G1I090_UNCK3</name>
<gene>
    <name evidence="1" type="ORF">VE96_C0013G0003</name>
</gene>
<evidence type="ECO:0000313" key="1">
    <source>
        <dbReference type="EMBL" id="KKT52605.1"/>
    </source>
</evidence>
<evidence type="ECO:0000313" key="2">
    <source>
        <dbReference type="Proteomes" id="UP000034752"/>
    </source>
</evidence>
<proteinExistence type="predicted"/>
<organism evidence="1 2">
    <name type="scientific">candidate division Kazan bacterium GW2011_GWA1_44_22</name>
    <dbReference type="NCBI Taxonomy" id="1620410"/>
    <lineage>
        <taxon>Bacteria</taxon>
        <taxon>Bacteria division Kazan-3B-28</taxon>
    </lineage>
</organism>